<dbReference type="InterPro" id="IPR011990">
    <property type="entry name" value="TPR-like_helical_dom_sf"/>
</dbReference>
<sequence>MSSRVENIDERISELCALGDELAAKEDFEGALKLFQQALELIPAPADSHPAALWVCTAIGDMYFHLGRHREGRDALRSAVRLPDGLGNPFVHLRLGQCEFELGSRERAADELARAYMGGGDEIFEEDDEKYLRFVKSLLLPPQDA</sequence>
<evidence type="ECO:0000256" key="1">
    <source>
        <dbReference type="PROSITE-ProRule" id="PRU00339"/>
    </source>
</evidence>
<dbReference type="RefSeq" id="WP_169352531.1">
    <property type="nucleotide sequence ID" value="NZ_JABBJJ010000621.1"/>
</dbReference>
<accession>A0A848M0R2</accession>
<protein>
    <submittedName>
        <fullName evidence="2">Tetratricopeptide repeat protein</fullName>
    </submittedName>
</protein>
<dbReference type="Pfam" id="PF13424">
    <property type="entry name" value="TPR_12"/>
    <property type="match status" value="1"/>
</dbReference>
<proteinExistence type="predicted"/>
<dbReference type="Proteomes" id="UP000518300">
    <property type="component" value="Unassembled WGS sequence"/>
</dbReference>
<dbReference type="InterPro" id="IPR019734">
    <property type="entry name" value="TPR_rpt"/>
</dbReference>
<evidence type="ECO:0000313" key="2">
    <source>
        <dbReference type="EMBL" id="NMO23459.1"/>
    </source>
</evidence>
<dbReference type="EMBL" id="JABBJJ010000621">
    <property type="protein sequence ID" value="NMO23459.1"/>
    <property type="molecule type" value="Genomic_DNA"/>
</dbReference>
<feature type="repeat" description="TPR" evidence="1">
    <location>
        <begin position="12"/>
        <end position="45"/>
    </location>
</feature>
<name>A0A848M0R2_9BACT</name>
<dbReference type="PROSITE" id="PS50005">
    <property type="entry name" value="TPR"/>
    <property type="match status" value="1"/>
</dbReference>
<dbReference type="SUPFAM" id="SSF48452">
    <property type="entry name" value="TPR-like"/>
    <property type="match status" value="1"/>
</dbReference>
<dbReference type="AlphaFoldDB" id="A0A848M0R2"/>
<dbReference type="SMART" id="SM00028">
    <property type="entry name" value="TPR"/>
    <property type="match status" value="2"/>
</dbReference>
<gene>
    <name evidence="2" type="ORF">HG543_52685</name>
</gene>
<dbReference type="Gene3D" id="1.25.40.10">
    <property type="entry name" value="Tetratricopeptide repeat domain"/>
    <property type="match status" value="1"/>
</dbReference>
<organism evidence="2 3">
    <name type="scientific">Pyxidicoccus fallax</name>
    <dbReference type="NCBI Taxonomy" id="394095"/>
    <lineage>
        <taxon>Bacteria</taxon>
        <taxon>Pseudomonadati</taxon>
        <taxon>Myxococcota</taxon>
        <taxon>Myxococcia</taxon>
        <taxon>Myxococcales</taxon>
        <taxon>Cystobacterineae</taxon>
        <taxon>Myxococcaceae</taxon>
        <taxon>Pyxidicoccus</taxon>
    </lineage>
</organism>
<comment type="caution">
    <text evidence="2">The sequence shown here is derived from an EMBL/GenBank/DDBJ whole genome shotgun (WGS) entry which is preliminary data.</text>
</comment>
<reference evidence="2 3" key="1">
    <citation type="submission" date="2020-04" db="EMBL/GenBank/DDBJ databases">
        <title>Draft genome of Pyxidicoccus fallax type strain.</title>
        <authorList>
            <person name="Whitworth D.E."/>
        </authorList>
    </citation>
    <scope>NUCLEOTIDE SEQUENCE [LARGE SCALE GENOMIC DNA]</scope>
    <source>
        <strain evidence="2 3">DSM 14698</strain>
    </source>
</reference>
<evidence type="ECO:0000313" key="3">
    <source>
        <dbReference type="Proteomes" id="UP000518300"/>
    </source>
</evidence>
<keyword evidence="1" id="KW-0802">TPR repeat</keyword>
<keyword evidence="3" id="KW-1185">Reference proteome</keyword>